<accession>A0AAV2MTI9</accession>
<gene>
    <name evidence="1" type="ORF">KC01_LOCUS42098</name>
</gene>
<keyword evidence="2" id="KW-1185">Reference proteome</keyword>
<reference evidence="1 2" key="1">
    <citation type="submission" date="2024-04" db="EMBL/GenBank/DDBJ databases">
        <authorList>
            <person name="Waldvogel A.-M."/>
            <person name="Schoenle A."/>
        </authorList>
    </citation>
    <scope>NUCLEOTIDE SEQUENCE [LARGE SCALE GENOMIC DNA]</scope>
</reference>
<protein>
    <submittedName>
        <fullName evidence="1">Uncharacterized protein</fullName>
    </submittedName>
</protein>
<dbReference type="AlphaFoldDB" id="A0AAV2MTI9"/>
<sequence>MVSARLSYAPAEGGAHITSVDFHTSLSTINTPGLLHIQCFAHFQHGFLNGLFKREVTSHFTSCSTLRRCHKCNASNGNRASDD</sequence>
<dbReference type="EMBL" id="OZ035831">
    <property type="protein sequence ID" value="CAL1616321.1"/>
    <property type="molecule type" value="Genomic_DNA"/>
</dbReference>
<evidence type="ECO:0000313" key="1">
    <source>
        <dbReference type="EMBL" id="CAL1616321.1"/>
    </source>
</evidence>
<organism evidence="1 2">
    <name type="scientific">Knipowitschia caucasica</name>
    <name type="common">Caucasian dwarf goby</name>
    <name type="synonym">Pomatoschistus caucasicus</name>
    <dbReference type="NCBI Taxonomy" id="637954"/>
    <lineage>
        <taxon>Eukaryota</taxon>
        <taxon>Metazoa</taxon>
        <taxon>Chordata</taxon>
        <taxon>Craniata</taxon>
        <taxon>Vertebrata</taxon>
        <taxon>Euteleostomi</taxon>
        <taxon>Actinopterygii</taxon>
        <taxon>Neopterygii</taxon>
        <taxon>Teleostei</taxon>
        <taxon>Neoteleostei</taxon>
        <taxon>Acanthomorphata</taxon>
        <taxon>Gobiaria</taxon>
        <taxon>Gobiiformes</taxon>
        <taxon>Gobioidei</taxon>
        <taxon>Gobiidae</taxon>
        <taxon>Gobiinae</taxon>
        <taxon>Knipowitschia</taxon>
    </lineage>
</organism>
<dbReference type="Proteomes" id="UP001497482">
    <property type="component" value="Chromosome 9"/>
</dbReference>
<proteinExistence type="predicted"/>
<evidence type="ECO:0000313" key="2">
    <source>
        <dbReference type="Proteomes" id="UP001497482"/>
    </source>
</evidence>
<name>A0AAV2MTI9_KNICA</name>